<evidence type="ECO:0000256" key="1">
    <source>
        <dbReference type="ARBA" id="ARBA00023016"/>
    </source>
</evidence>
<evidence type="ECO:0000313" key="6">
    <source>
        <dbReference type="EMBL" id="KQK29118.1"/>
    </source>
</evidence>
<evidence type="ECO:0000313" key="7">
    <source>
        <dbReference type="Proteomes" id="UP000051562"/>
    </source>
</evidence>
<feature type="compositionally biased region" description="Basic and acidic residues" evidence="4">
    <location>
        <begin position="145"/>
        <end position="158"/>
    </location>
</feature>
<dbReference type="AlphaFoldDB" id="A0A0Q3PH94"/>
<dbReference type="Proteomes" id="UP000051562">
    <property type="component" value="Unassembled WGS sequence"/>
</dbReference>
<dbReference type="PANTHER" id="PTHR47062">
    <property type="match status" value="1"/>
</dbReference>
<keyword evidence="1" id="KW-0346">Stress response</keyword>
<comment type="similarity">
    <text evidence="2 3">Belongs to the small heat shock protein (HSP20) family.</text>
</comment>
<dbReference type="InterPro" id="IPR037913">
    <property type="entry name" value="ACD_IbpA/B"/>
</dbReference>
<dbReference type="CDD" id="cd06470">
    <property type="entry name" value="ACD_IbpA-B_like"/>
    <property type="match status" value="1"/>
</dbReference>
<feature type="domain" description="SHSP" evidence="5">
    <location>
        <begin position="30"/>
        <end position="140"/>
    </location>
</feature>
<feature type="region of interest" description="Disordered" evidence="4">
    <location>
        <begin position="138"/>
        <end position="158"/>
    </location>
</feature>
<name>A0A0Q3PH94_9HYPH</name>
<organism evidence="6 7">
    <name type="scientific">Bosea thiooxidans</name>
    <dbReference type="NCBI Taxonomy" id="53254"/>
    <lineage>
        <taxon>Bacteria</taxon>
        <taxon>Pseudomonadati</taxon>
        <taxon>Pseudomonadota</taxon>
        <taxon>Alphaproteobacteria</taxon>
        <taxon>Hyphomicrobiales</taxon>
        <taxon>Boseaceae</taxon>
        <taxon>Bosea</taxon>
    </lineage>
</organism>
<dbReference type="PANTHER" id="PTHR47062:SF1">
    <property type="entry name" value="SMALL HEAT SHOCK PROTEIN IBPA"/>
    <property type="match status" value="1"/>
</dbReference>
<evidence type="ECO:0000256" key="4">
    <source>
        <dbReference type="SAM" id="MobiDB-lite"/>
    </source>
</evidence>
<accession>A0A0Q3PH94</accession>
<dbReference type="PROSITE" id="PS01031">
    <property type="entry name" value="SHSP"/>
    <property type="match status" value="1"/>
</dbReference>
<keyword evidence="7" id="KW-1185">Reference proteome</keyword>
<proteinExistence type="inferred from homology"/>
<evidence type="ECO:0000259" key="5">
    <source>
        <dbReference type="PROSITE" id="PS01031"/>
    </source>
</evidence>
<dbReference type="InterPro" id="IPR002068">
    <property type="entry name" value="A-crystallin/Hsp20_dom"/>
</dbReference>
<dbReference type="Pfam" id="PF00011">
    <property type="entry name" value="HSP20"/>
    <property type="match status" value="1"/>
</dbReference>
<sequence length="158" mass="17736">MRTAFDFSPLYRSSIGFDRIFGALEAAGRLDPAGNWPPYDIVKTCDDDYRITMAVAGFSRDELTITHEPNLLMVSGQKAGQDSGQYLHHGIAERAFQRRFELADHVKVVAAYLENGLLTVDLNRELPEEMKPRRIEIATGTVLPKSDRPQLDSEKRAA</sequence>
<evidence type="ECO:0000256" key="2">
    <source>
        <dbReference type="PROSITE-ProRule" id="PRU00285"/>
    </source>
</evidence>
<gene>
    <name evidence="6" type="ORF">ARD30_20105</name>
</gene>
<dbReference type="RefSeq" id="WP_055729698.1">
    <property type="nucleotide sequence ID" value="NZ_LMAR01000053.1"/>
</dbReference>
<protein>
    <submittedName>
        <fullName evidence="6">Molecular chaperone Hsp20</fullName>
    </submittedName>
</protein>
<reference evidence="6 7" key="1">
    <citation type="submission" date="2015-10" db="EMBL/GenBank/DDBJ databases">
        <title>Draft genome of Bosea thiooxidans.</title>
        <authorList>
            <person name="Wang X."/>
        </authorList>
    </citation>
    <scope>NUCLEOTIDE SEQUENCE [LARGE SCALE GENOMIC DNA]</scope>
    <source>
        <strain evidence="6 7">CGMCC 9174</strain>
    </source>
</reference>
<comment type="caution">
    <text evidence="6">The sequence shown here is derived from an EMBL/GenBank/DDBJ whole genome shotgun (WGS) entry which is preliminary data.</text>
</comment>
<dbReference type="SUPFAM" id="SSF49764">
    <property type="entry name" value="HSP20-like chaperones"/>
    <property type="match status" value="1"/>
</dbReference>
<dbReference type="EMBL" id="LMAR01000053">
    <property type="protein sequence ID" value="KQK29118.1"/>
    <property type="molecule type" value="Genomic_DNA"/>
</dbReference>
<evidence type="ECO:0000256" key="3">
    <source>
        <dbReference type="RuleBase" id="RU003616"/>
    </source>
</evidence>
<dbReference type="InterPro" id="IPR008978">
    <property type="entry name" value="HSP20-like_chaperone"/>
</dbReference>
<dbReference type="Gene3D" id="2.60.40.790">
    <property type="match status" value="1"/>
</dbReference>